<dbReference type="PANTHER" id="PTHR27005:SF468">
    <property type="entry name" value="OS01G0310500 PROTEIN"/>
    <property type="match status" value="1"/>
</dbReference>
<dbReference type="PROSITE" id="PS50011">
    <property type="entry name" value="PROTEIN_KINASE_DOM"/>
    <property type="match status" value="1"/>
</dbReference>
<dbReference type="InterPro" id="IPR011009">
    <property type="entry name" value="Kinase-like_dom_sf"/>
</dbReference>
<dbReference type="GO" id="GO:0007166">
    <property type="term" value="P:cell surface receptor signaling pathway"/>
    <property type="evidence" value="ECO:0007669"/>
    <property type="project" value="InterPro"/>
</dbReference>
<dbReference type="GO" id="GO:0030247">
    <property type="term" value="F:polysaccharide binding"/>
    <property type="evidence" value="ECO:0007669"/>
    <property type="project" value="InterPro"/>
</dbReference>
<dbReference type="Gene3D" id="3.30.200.20">
    <property type="entry name" value="Phosphorylase Kinase, domain 1"/>
    <property type="match status" value="1"/>
</dbReference>
<evidence type="ECO:0000256" key="8">
    <source>
        <dbReference type="PROSITE-ProRule" id="PRU10141"/>
    </source>
</evidence>
<dbReference type="GO" id="GO:0005886">
    <property type="term" value="C:plasma membrane"/>
    <property type="evidence" value="ECO:0007669"/>
    <property type="project" value="TreeGrafter"/>
</dbReference>
<evidence type="ECO:0000256" key="2">
    <source>
        <dbReference type="ARBA" id="ARBA00022729"/>
    </source>
</evidence>
<dbReference type="Gramene" id="VVA28339">
    <property type="protein sequence ID" value="VVA28339"/>
    <property type="gene ID" value="Prudul26B028792"/>
</dbReference>
<dbReference type="PROSITE" id="PS00107">
    <property type="entry name" value="PROTEIN_KINASE_ATP"/>
    <property type="match status" value="1"/>
</dbReference>
<keyword evidence="9" id="KW-0472">Membrane</keyword>
<keyword evidence="3 8" id="KW-0547">Nucleotide-binding</keyword>
<feature type="domain" description="Protein kinase" evidence="10">
    <location>
        <begin position="365"/>
        <end position="563"/>
    </location>
</feature>
<dbReference type="GO" id="GO:0005524">
    <property type="term" value="F:ATP binding"/>
    <property type="evidence" value="ECO:0007669"/>
    <property type="project" value="UniProtKB-UniRule"/>
</dbReference>
<dbReference type="InParanoid" id="A0A5E4FLW0"/>
<comment type="subcellular location">
    <subcellularLocation>
        <location evidence="1">Membrane</location>
        <topology evidence="1">Single-pass type I membrane protein</topology>
    </subcellularLocation>
</comment>
<evidence type="ECO:0000313" key="11">
    <source>
        <dbReference type="EMBL" id="VVA28339.1"/>
    </source>
</evidence>
<keyword evidence="5 8" id="KW-0067">ATP-binding</keyword>
<protein>
    <submittedName>
        <fullName evidence="11">PREDICTED: wall-associated</fullName>
    </submittedName>
</protein>
<evidence type="ECO:0000313" key="12">
    <source>
        <dbReference type="Proteomes" id="UP000327085"/>
    </source>
</evidence>
<name>A0A5E4FLW0_PRUDU</name>
<sequence length="563" mass="63233">MALHERMLVEQLSLVILMVGVYVMLGSVITTTVAQALPQALPGCPDKCGNLTIPYPFGIGVNCHMAGFPIICNTSTEPPTALWGNIIVTAFSLDEAEMQGLQYIARDCYDKQGNNTYNNDPWLRLPPPFTISDTKNKFIAVGCDTYALFKGFRGEERYITGCISSCDSLGSVDQDSCSGVGCCQTNIPSGMKNRTVELTSYNNHLDIWGFNPCSYAFIVEEGEFKFSNKTFQQLDSLENVPMIFNWAIGVEEDPCDEAQKRQDYILMNAACQILIPALMERAPIYLEVTLVYAPQGVIAAFFVLLVVFFCLYCGMKRRQFKKQQDKFFKQNGGLFLRQQLASYNGSVDAATIFTEEELRKATNNYNEERKIGEGGYGVVYNGNLSADHHNKVVAIKKSKVSAPITETQSLEFVNEVIVLSQIHHKNVVRLLGCCLETQTPILVYEYISHGTLHDHIHRKDNLNPSYVDFWSKPVLAPIRYLLMICLSNDEYDTHNNTEAGESKHILFLKPCWHVIILNSQSHPHLKLLDFLQQDFLTCKNIMKLSTTVSGNISLLSLHEINTS</sequence>
<keyword evidence="9" id="KW-0812">Transmembrane</keyword>
<proteinExistence type="predicted"/>
<dbReference type="InterPro" id="IPR000719">
    <property type="entry name" value="Prot_kinase_dom"/>
</dbReference>
<accession>A0A5E4FLW0</accession>
<evidence type="ECO:0000256" key="3">
    <source>
        <dbReference type="ARBA" id="ARBA00022741"/>
    </source>
</evidence>
<feature type="binding site" evidence="8">
    <location>
        <position position="397"/>
    </location>
    <ligand>
        <name>ATP</name>
        <dbReference type="ChEBI" id="CHEBI:30616"/>
    </ligand>
</feature>
<dbReference type="InterPro" id="IPR017441">
    <property type="entry name" value="Protein_kinase_ATP_BS"/>
</dbReference>
<dbReference type="GO" id="GO:0004674">
    <property type="term" value="F:protein serine/threonine kinase activity"/>
    <property type="evidence" value="ECO:0007669"/>
    <property type="project" value="TreeGrafter"/>
</dbReference>
<dbReference type="EMBL" id="CABIKO010000140">
    <property type="protein sequence ID" value="VVA28339.1"/>
    <property type="molecule type" value="Genomic_DNA"/>
</dbReference>
<evidence type="ECO:0000256" key="1">
    <source>
        <dbReference type="ARBA" id="ARBA00004479"/>
    </source>
</evidence>
<evidence type="ECO:0000259" key="10">
    <source>
        <dbReference type="PROSITE" id="PS50011"/>
    </source>
</evidence>
<dbReference type="OMA" id="GEERYIT"/>
<organism evidence="11 12">
    <name type="scientific">Prunus dulcis</name>
    <name type="common">Almond</name>
    <name type="synonym">Amygdalus dulcis</name>
    <dbReference type="NCBI Taxonomy" id="3755"/>
    <lineage>
        <taxon>Eukaryota</taxon>
        <taxon>Viridiplantae</taxon>
        <taxon>Streptophyta</taxon>
        <taxon>Embryophyta</taxon>
        <taxon>Tracheophyta</taxon>
        <taxon>Spermatophyta</taxon>
        <taxon>Magnoliopsida</taxon>
        <taxon>eudicotyledons</taxon>
        <taxon>Gunneridae</taxon>
        <taxon>Pentapetalae</taxon>
        <taxon>rosids</taxon>
        <taxon>fabids</taxon>
        <taxon>Rosales</taxon>
        <taxon>Rosaceae</taxon>
        <taxon>Amygdaloideae</taxon>
        <taxon>Amygdaleae</taxon>
        <taxon>Prunus</taxon>
    </lineage>
</organism>
<keyword evidence="4" id="KW-0808">Transferase</keyword>
<gene>
    <name evidence="11" type="ORF">ALMOND_2B028792</name>
</gene>
<dbReference type="AlphaFoldDB" id="A0A5E4FLW0"/>
<dbReference type="Pfam" id="PF07714">
    <property type="entry name" value="PK_Tyr_Ser-Thr"/>
    <property type="match status" value="1"/>
</dbReference>
<keyword evidence="2" id="KW-0732">Signal</keyword>
<evidence type="ECO:0000256" key="6">
    <source>
        <dbReference type="ARBA" id="ARBA00023157"/>
    </source>
</evidence>
<dbReference type="SUPFAM" id="SSF56112">
    <property type="entry name" value="Protein kinase-like (PK-like)"/>
    <property type="match status" value="1"/>
</dbReference>
<evidence type="ECO:0000256" key="5">
    <source>
        <dbReference type="ARBA" id="ARBA00022840"/>
    </source>
</evidence>
<dbReference type="Pfam" id="PF13947">
    <property type="entry name" value="GUB_WAK_bind"/>
    <property type="match status" value="1"/>
</dbReference>
<evidence type="ECO:0000256" key="7">
    <source>
        <dbReference type="ARBA" id="ARBA00023180"/>
    </source>
</evidence>
<keyword evidence="6" id="KW-1015">Disulfide bond</keyword>
<dbReference type="InterPro" id="IPR025287">
    <property type="entry name" value="WAK_GUB"/>
</dbReference>
<feature type="transmembrane region" description="Helical" evidence="9">
    <location>
        <begin position="12"/>
        <end position="37"/>
    </location>
</feature>
<dbReference type="InterPro" id="IPR001245">
    <property type="entry name" value="Ser-Thr/Tyr_kinase_cat_dom"/>
</dbReference>
<evidence type="ECO:0000256" key="4">
    <source>
        <dbReference type="ARBA" id="ARBA00022777"/>
    </source>
</evidence>
<reference evidence="12" key="1">
    <citation type="journal article" date="2020" name="Plant J.">
        <title>Transposons played a major role in the diversification between the closely related almond and peach genomes: results from the almond genome sequence.</title>
        <authorList>
            <person name="Alioto T."/>
            <person name="Alexiou K.G."/>
            <person name="Bardil A."/>
            <person name="Barteri F."/>
            <person name="Castanera R."/>
            <person name="Cruz F."/>
            <person name="Dhingra A."/>
            <person name="Duval H."/>
            <person name="Fernandez I Marti A."/>
            <person name="Frias L."/>
            <person name="Galan B."/>
            <person name="Garcia J.L."/>
            <person name="Howad W."/>
            <person name="Gomez-Garrido J."/>
            <person name="Gut M."/>
            <person name="Julca I."/>
            <person name="Morata J."/>
            <person name="Puigdomenech P."/>
            <person name="Ribeca P."/>
            <person name="Rubio Cabetas M.J."/>
            <person name="Vlasova A."/>
            <person name="Wirthensohn M."/>
            <person name="Garcia-Mas J."/>
            <person name="Gabaldon T."/>
            <person name="Casacuberta J.M."/>
            <person name="Arus P."/>
        </authorList>
    </citation>
    <scope>NUCLEOTIDE SEQUENCE [LARGE SCALE GENOMIC DNA]</scope>
    <source>
        <strain evidence="12">cv. Texas</strain>
    </source>
</reference>
<keyword evidence="9" id="KW-1133">Transmembrane helix</keyword>
<evidence type="ECO:0000256" key="9">
    <source>
        <dbReference type="SAM" id="Phobius"/>
    </source>
</evidence>
<feature type="transmembrane region" description="Helical" evidence="9">
    <location>
        <begin position="292"/>
        <end position="314"/>
    </location>
</feature>
<keyword evidence="4" id="KW-0418">Kinase</keyword>
<dbReference type="Proteomes" id="UP000327085">
    <property type="component" value="Chromosome 4"/>
</dbReference>
<dbReference type="PANTHER" id="PTHR27005">
    <property type="entry name" value="WALL-ASSOCIATED RECEPTOR KINASE-LIKE 21"/>
    <property type="match status" value="1"/>
</dbReference>
<keyword evidence="7" id="KW-0325">Glycoprotein</keyword>
<dbReference type="InterPro" id="IPR045274">
    <property type="entry name" value="WAK-like"/>
</dbReference>